<gene>
    <name evidence="1" type="ORF">GIB67_007162</name>
</gene>
<comment type="caution">
    <text evidence="1">The sequence shown here is derived from an EMBL/GenBank/DDBJ whole genome shotgun (WGS) entry which is preliminary data.</text>
</comment>
<dbReference type="EMBL" id="JACGCM010001406">
    <property type="protein sequence ID" value="KAF6155725.1"/>
    <property type="molecule type" value="Genomic_DNA"/>
</dbReference>
<evidence type="ECO:0000313" key="1">
    <source>
        <dbReference type="EMBL" id="KAF6155725.1"/>
    </source>
</evidence>
<keyword evidence="2" id="KW-1185">Reference proteome</keyword>
<sequence length="130" mass="14214">MGSVNVEDNGSIIEEMESVAMGFEELVVGCGVDVSPGSCVKVVEVEASPKTNNDTVEASSSEVLDKTSVSEGNFDKSSVDSRINLVGRRSGRKISVSGRDWWWRHDSGVVSELRGVKDYVMEWIGMKLRK</sequence>
<dbReference type="PANTHER" id="PTHR46821:SF2">
    <property type="entry name" value="OS03G0251700 PROTEIN"/>
    <property type="match status" value="1"/>
</dbReference>
<dbReference type="AlphaFoldDB" id="A0A7J7MLC6"/>
<accession>A0A7J7MLC6</accession>
<name>A0A7J7MLC6_9MAGN</name>
<reference evidence="1 2" key="1">
    <citation type="journal article" date="2020" name="IScience">
        <title>Genome Sequencing of the Endangered Kingdonia uniflora (Circaeasteraceae, Ranunculales) Reveals Potential Mechanisms of Evolutionary Specialization.</title>
        <authorList>
            <person name="Sun Y."/>
            <person name="Deng T."/>
            <person name="Zhang A."/>
            <person name="Moore M.J."/>
            <person name="Landis J.B."/>
            <person name="Lin N."/>
            <person name="Zhang H."/>
            <person name="Zhang X."/>
            <person name="Huang J."/>
            <person name="Zhang X."/>
            <person name="Sun H."/>
            <person name="Wang H."/>
        </authorList>
    </citation>
    <scope>NUCLEOTIDE SEQUENCE [LARGE SCALE GENOMIC DNA]</scope>
    <source>
        <strain evidence="1">TB1705</strain>
        <tissue evidence="1">Leaf</tissue>
    </source>
</reference>
<protein>
    <submittedName>
        <fullName evidence="1">Uncharacterized protein</fullName>
    </submittedName>
</protein>
<evidence type="ECO:0000313" key="2">
    <source>
        <dbReference type="Proteomes" id="UP000541444"/>
    </source>
</evidence>
<dbReference type="OrthoDB" id="2008522at2759"/>
<dbReference type="PANTHER" id="PTHR46821">
    <property type="entry name" value="OS07G0586332 PROTEIN"/>
    <property type="match status" value="1"/>
</dbReference>
<organism evidence="1 2">
    <name type="scientific">Kingdonia uniflora</name>
    <dbReference type="NCBI Taxonomy" id="39325"/>
    <lineage>
        <taxon>Eukaryota</taxon>
        <taxon>Viridiplantae</taxon>
        <taxon>Streptophyta</taxon>
        <taxon>Embryophyta</taxon>
        <taxon>Tracheophyta</taxon>
        <taxon>Spermatophyta</taxon>
        <taxon>Magnoliopsida</taxon>
        <taxon>Ranunculales</taxon>
        <taxon>Circaeasteraceae</taxon>
        <taxon>Kingdonia</taxon>
    </lineage>
</organism>
<dbReference type="Proteomes" id="UP000541444">
    <property type="component" value="Unassembled WGS sequence"/>
</dbReference>
<dbReference type="InterPro" id="IPR044576">
    <property type="entry name" value="At4g25390-like"/>
</dbReference>
<proteinExistence type="predicted"/>